<dbReference type="eggNOG" id="ENOG502S8F1">
    <property type="taxonomic scope" value="Eukaryota"/>
</dbReference>
<dbReference type="HOGENOM" id="CLU_131051_0_0_1"/>
<keyword evidence="2" id="KW-0812">Transmembrane</keyword>
<keyword evidence="2" id="KW-1133">Transmembrane helix</keyword>
<dbReference type="GeneID" id="19266393"/>
<dbReference type="GO" id="GO:0016192">
    <property type="term" value="P:vesicle-mediated transport"/>
    <property type="evidence" value="ECO:0007669"/>
    <property type="project" value="TreeGrafter"/>
</dbReference>
<feature type="compositionally biased region" description="Low complexity" evidence="1">
    <location>
        <begin position="81"/>
        <end position="92"/>
    </location>
</feature>
<evidence type="ECO:0000256" key="1">
    <source>
        <dbReference type="SAM" id="MobiDB-lite"/>
    </source>
</evidence>
<dbReference type="InterPro" id="IPR020999">
    <property type="entry name" value="Chitin_synth_reg_RCR"/>
</dbReference>
<reference evidence="4" key="1">
    <citation type="journal article" date="2015" name="BMC Genomics">
        <title>Genomic and transcriptomic analysis of the endophytic fungus Pestalotiopsis fici reveals its lifestyle and high potential for synthesis of natural products.</title>
        <authorList>
            <person name="Wang X."/>
            <person name="Zhang X."/>
            <person name="Liu L."/>
            <person name="Xiang M."/>
            <person name="Wang W."/>
            <person name="Sun X."/>
            <person name="Che Y."/>
            <person name="Guo L."/>
            <person name="Liu G."/>
            <person name="Guo L."/>
            <person name="Wang C."/>
            <person name="Yin W.B."/>
            <person name="Stadler M."/>
            <person name="Zhang X."/>
            <person name="Liu X."/>
        </authorList>
    </citation>
    <scope>NUCLEOTIDE SEQUENCE [LARGE SCALE GENOMIC DNA]</scope>
    <source>
        <strain evidence="4">W106-1 / CGMCC3.15140</strain>
    </source>
</reference>
<dbReference type="InParanoid" id="W3XPV8"/>
<name>W3XPV8_PESFW</name>
<dbReference type="Pfam" id="PF12273">
    <property type="entry name" value="RCR"/>
    <property type="match status" value="1"/>
</dbReference>
<gene>
    <name evidence="3" type="ORF">PFICI_01380</name>
</gene>
<accession>W3XPV8</accession>
<evidence type="ECO:0000313" key="3">
    <source>
        <dbReference type="EMBL" id="ETS87552.1"/>
    </source>
</evidence>
<dbReference type="RefSeq" id="XP_007828152.1">
    <property type="nucleotide sequence ID" value="XM_007829961.1"/>
</dbReference>
<feature type="compositionally biased region" description="Polar residues" evidence="1">
    <location>
        <begin position="97"/>
        <end position="114"/>
    </location>
</feature>
<feature type="region of interest" description="Disordered" evidence="1">
    <location>
        <begin position="81"/>
        <end position="161"/>
    </location>
</feature>
<dbReference type="EMBL" id="KI912109">
    <property type="protein sequence ID" value="ETS87552.1"/>
    <property type="molecule type" value="Genomic_DNA"/>
</dbReference>
<sequence>MAPTDSTSLLSARLYYNDGYYHHSNWYYYGRWIFAAVVIVAVVFLFFIWACINSRRRRRRGLKPMYGTGWMANGQQNYQNNPNGYYQNAPPAYGAPQGQSYPMQNQYTGNTFNPNDGYYGQHEGVQQPKDAHAPVHNNNTAATGDYAPPPGPPPPGNKPTY</sequence>
<evidence type="ECO:0000313" key="4">
    <source>
        <dbReference type="Proteomes" id="UP000030651"/>
    </source>
</evidence>
<organism evidence="3 4">
    <name type="scientific">Pestalotiopsis fici (strain W106-1 / CGMCC3.15140)</name>
    <dbReference type="NCBI Taxonomy" id="1229662"/>
    <lineage>
        <taxon>Eukaryota</taxon>
        <taxon>Fungi</taxon>
        <taxon>Dikarya</taxon>
        <taxon>Ascomycota</taxon>
        <taxon>Pezizomycotina</taxon>
        <taxon>Sordariomycetes</taxon>
        <taxon>Xylariomycetidae</taxon>
        <taxon>Amphisphaeriales</taxon>
        <taxon>Sporocadaceae</taxon>
        <taxon>Pestalotiopsis</taxon>
    </lineage>
</organism>
<feature type="compositionally biased region" description="Pro residues" evidence="1">
    <location>
        <begin position="147"/>
        <end position="161"/>
    </location>
</feature>
<evidence type="ECO:0000256" key="2">
    <source>
        <dbReference type="SAM" id="Phobius"/>
    </source>
</evidence>
<dbReference type="OrthoDB" id="3556830at2759"/>
<dbReference type="AlphaFoldDB" id="W3XPV8"/>
<keyword evidence="4" id="KW-1185">Reference proteome</keyword>
<dbReference type="PANTHER" id="PTHR28187">
    <property type="entry name" value="PROTEIN RCR1-RELATED"/>
    <property type="match status" value="1"/>
</dbReference>
<protein>
    <submittedName>
        <fullName evidence="3">Uncharacterized protein</fullName>
    </submittedName>
</protein>
<dbReference type="KEGG" id="pfy:PFICI_01380"/>
<dbReference type="Proteomes" id="UP000030651">
    <property type="component" value="Unassembled WGS sequence"/>
</dbReference>
<dbReference type="OMA" id="YDWGRWV"/>
<keyword evidence="2" id="KW-0472">Membrane</keyword>
<proteinExistence type="predicted"/>
<feature type="transmembrane region" description="Helical" evidence="2">
    <location>
        <begin position="32"/>
        <end position="52"/>
    </location>
</feature>
<dbReference type="PANTHER" id="PTHR28187:SF1">
    <property type="entry name" value="PROTEIN RCR1-RELATED"/>
    <property type="match status" value="1"/>
</dbReference>